<proteinExistence type="predicted"/>
<gene>
    <name evidence="1" type="ordered locus">VV2_0673</name>
</gene>
<accession>A0A3Q0KYN2</accession>
<reference evidence="1 2" key="2">
    <citation type="journal article" date="2003" name="Infect. Immun.">
        <title>Characterization and pathogenic significance of Vibrio vulnificus antigens preferentially expressed in septicemic patients.</title>
        <authorList>
            <person name="Kim Y.R."/>
            <person name="Lee S.E."/>
            <person name="Kim C.M."/>
            <person name="Kim S.Y."/>
            <person name="Shin E.K."/>
            <person name="Shin D.H."/>
            <person name="Chung S.S."/>
            <person name="Choy H.E."/>
            <person name="Progulske-Fox A."/>
            <person name="Hillman J.D."/>
            <person name="Handfield M."/>
            <person name="Rhee J.H."/>
        </authorList>
    </citation>
    <scope>NUCLEOTIDE SEQUENCE [LARGE SCALE GENOMIC DNA]</scope>
    <source>
        <strain evidence="1 2">CMCP6</strain>
    </source>
</reference>
<organism evidence="1 2">
    <name type="scientific">Vibrio vulnificus (strain CMCP6)</name>
    <dbReference type="NCBI Taxonomy" id="216895"/>
    <lineage>
        <taxon>Bacteria</taxon>
        <taxon>Pseudomonadati</taxon>
        <taxon>Pseudomonadota</taxon>
        <taxon>Gammaproteobacteria</taxon>
        <taxon>Vibrionales</taxon>
        <taxon>Vibrionaceae</taxon>
        <taxon>Vibrio</taxon>
    </lineage>
</organism>
<name>A0A3Q0KYN2_VIBVU</name>
<protein>
    <recommendedName>
        <fullName evidence="3">DUF1840 domain-containing protein</fullName>
    </recommendedName>
</protein>
<reference evidence="1 2" key="3">
    <citation type="journal article" date="2011" name="Mol. Syst. Biol.">
        <title>Integrative genome-scale metabolic analysis of Vibrio vulnificus for drug targeting and discovery.</title>
        <authorList>
            <person name="Kim H.U."/>
            <person name="Kim S.Y."/>
            <person name="Jeong H."/>
            <person name="Kim T.Y."/>
            <person name="Kim J.J."/>
            <person name="Choy H.E."/>
            <person name="Yi K.Y."/>
            <person name="Rhee J.H."/>
            <person name="Lee S.Y."/>
        </authorList>
    </citation>
    <scope>NUCLEOTIDE SEQUENCE [LARGE SCALE GENOMIC DNA]</scope>
    <source>
        <strain evidence="1 2">CMCP6</strain>
    </source>
</reference>
<dbReference type="Proteomes" id="UP000002275">
    <property type="component" value="Chromosome II"/>
</dbReference>
<sequence>MLVNFSCKNHASVTMFGDVAQEMIKMMGHSGAIPGAILAPNIPEALKQLKSELKQENIRRLNLVETQEENEHSEHSVSIIVRAYPLLNLLNSAIAGECDVMWDTL</sequence>
<evidence type="ECO:0008006" key="3">
    <source>
        <dbReference type="Google" id="ProtNLM"/>
    </source>
</evidence>
<dbReference type="EMBL" id="AE016796">
    <property type="protein sequence ID" value="AAO07614.2"/>
    <property type="molecule type" value="Genomic_DNA"/>
</dbReference>
<dbReference type="Pfam" id="PF08895">
    <property type="entry name" value="DUF1840"/>
    <property type="match status" value="1"/>
</dbReference>
<dbReference type="RefSeq" id="WP_011081613.1">
    <property type="nucleotide sequence ID" value="NC_004460.2"/>
</dbReference>
<dbReference type="InterPro" id="IPR014991">
    <property type="entry name" value="DUF1840"/>
</dbReference>
<dbReference type="AlphaFoldDB" id="A0A3Q0KYN2"/>
<evidence type="ECO:0000313" key="1">
    <source>
        <dbReference type="EMBL" id="AAO07614.2"/>
    </source>
</evidence>
<reference evidence="2" key="1">
    <citation type="submission" date="2002-12" db="EMBL/GenBank/DDBJ databases">
        <title>Complete genome sequence of Vibrio vulnificus CMCP6.</title>
        <authorList>
            <person name="Rhee J.H."/>
            <person name="Kim S.Y."/>
            <person name="Chung S.S."/>
            <person name="Kim J.J."/>
            <person name="Moon Y.H."/>
            <person name="Jeong H."/>
            <person name="Choy H.E."/>
        </authorList>
    </citation>
    <scope>NUCLEOTIDE SEQUENCE [LARGE SCALE GENOMIC DNA]</scope>
    <source>
        <strain evidence="2">CMCP6</strain>
    </source>
</reference>
<evidence type="ECO:0000313" key="2">
    <source>
        <dbReference type="Proteomes" id="UP000002275"/>
    </source>
</evidence>
<dbReference type="KEGG" id="vvu:VV2_0673"/>